<evidence type="ECO:0000313" key="1">
    <source>
        <dbReference type="EMBL" id="PTM53597.1"/>
    </source>
</evidence>
<reference evidence="1 2" key="1">
    <citation type="submission" date="2018-04" db="EMBL/GenBank/DDBJ databases">
        <title>Genomic Encyclopedia of Archaeal and Bacterial Type Strains, Phase II (KMG-II): from individual species to whole genera.</title>
        <authorList>
            <person name="Goeker M."/>
        </authorList>
    </citation>
    <scope>NUCLEOTIDE SEQUENCE [LARGE SCALE GENOMIC DNA]</scope>
    <source>
        <strain evidence="1 2">DSM 25521</strain>
    </source>
</reference>
<dbReference type="EMBL" id="PZZL01000006">
    <property type="protein sequence ID" value="PTM53597.1"/>
    <property type="molecule type" value="Genomic_DNA"/>
</dbReference>
<evidence type="ECO:0000313" key="2">
    <source>
        <dbReference type="Proteomes" id="UP000241808"/>
    </source>
</evidence>
<dbReference type="Proteomes" id="UP000241808">
    <property type="component" value="Unassembled WGS sequence"/>
</dbReference>
<gene>
    <name evidence="1" type="ORF">C8P69_106251</name>
</gene>
<name>A0A2T4Z1I3_9HYPH</name>
<organism evidence="1 2">
    <name type="scientific">Phreatobacter oligotrophus</name>
    <dbReference type="NCBI Taxonomy" id="1122261"/>
    <lineage>
        <taxon>Bacteria</taxon>
        <taxon>Pseudomonadati</taxon>
        <taxon>Pseudomonadota</taxon>
        <taxon>Alphaproteobacteria</taxon>
        <taxon>Hyphomicrobiales</taxon>
        <taxon>Phreatobacteraceae</taxon>
        <taxon>Phreatobacter</taxon>
    </lineage>
</organism>
<keyword evidence="2" id="KW-1185">Reference proteome</keyword>
<accession>A0A2T4Z1I3</accession>
<protein>
    <submittedName>
        <fullName evidence="1">Uncharacterized protein</fullName>
    </submittedName>
</protein>
<dbReference type="RefSeq" id="WP_108178367.1">
    <property type="nucleotide sequence ID" value="NZ_PZZL01000006.1"/>
</dbReference>
<sequence>MPDDFKLIPFPGNLRPDAVQPGGGDVVEAISEWLEGAKRVSERAQASSLEPDAKLGLMVHIKEITGAMLALYLDVLKDDEASQPIRAKLTAMIDNLRALSGR</sequence>
<proteinExistence type="predicted"/>
<comment type="caution">
    <text evidence="1">The sequence shown here is derived from an EMBL/GenBank/DDBJ whole genome shotgun (WGS) entry which is preliminary data.</text>
</comment>
<dbReference type="AlphaFoldDB" id="A0A2T4Z1I3"/>